<dbReference type="InterPro" id="IPR045864">
    <property type="entry name" value="aa-tRNA-synth_II/BPL/LPL"/>
</dbReference>
<dbReference type="SMART" id="SM00873">
    <property type="entry name" value="B3_4"/>
    <property type="match status" value="1"/>
</dbReference>
<accession>A0A066WI74</accession>
<dbReference type="FunFam" id="3.50.40.10:FF:000002">
    <property type="entry name" value="phenylalanine--tRNA ligase beta subunit"/>
    <property type="match status" value="1"/>
</dbReference>
<dbReference type="GO" id="GO:0004826">
    <property type="term" value="F:phenylalanine-tRNA ligase activity"/>
    <property type="evidence" value="ECO:0007669"/>
    <property type="project" value="UniProtKB-EC"/>
</dbReference>
<keyword evidence="9" id="KW-0479">Metal-binding</keyword>
<comment type="catalytic activity">
    <reaction evidence="16">
        <text>tRNA(Phe) + L-phenylalanine + ATP = L-phenylalanyl-tRNA(Phe) + AMP + diphosphate + H(+)</text>
        <dbReference type="Rhea" id="RHEA:19413"/>
        <dbReference type="Rhea" id="RHEA-COMP:9668"/>
        <dbReference type="Rhea" id="RHEA-COMP:9699"/>
        <dbReference type="ChEBI" id="CHEBI:15378"/>
        <dbReference type="ChEBI" id="CHEBI:30616"/>
        <dbReference type="ChEBI" id="CHEBI:33019"/>
        <dbReference type="ChEBI" id="CHEBI:58095"/>
        <dbReference type="ChEBI" id="CHEBI:78442"/>
        <dbReference type="ChEBI" id="CHEBI:78531"/>
        <dbReference type="ChEBI" id="CHEBI:456215"/>
        <dbReference type="EC" id="6.1.1.20"/>
    </reaction>
</comment>
<protein>
    <recommendedName>
        <fullName evidence="6">Phenylalanine--tRNA ligase beta subunit</fullName>
        <ecNumber evidence="5">6.1.1.20</ecNumber>
    </recommendedName>
    <alternativeName>
        <fullName evidence="15">Phenylalanyl-tRNA synthetase beta subunit</fullName>
    </alternativeName>
</protein>
<dbReference type="OrthoDB" id="1698572at2759"/>
<evidence type="ECO:0000256" key="9">
    <source>
        <dbReference type="ARBA" id="ARBA00022723"/>
    </source>
</evidence>
<evidence type="ECO:0000256" key="11">
    <source>
        <dbReference type="ARBA" id="ARBA00022840"/>
    </source>
</evidence>
<keyword evidence="7" id="KW-0963">Cytoplasm</keyword>
<dbReference type="Pfam" id="PF18262">
    <property type="entry name" value="PhetRS_B1"/>
    <property type="match status" value="1"/>
</dbReference>
<evidence type="ECO:0000256" key="2">
    <source>
        <dbReference type="ARBA" id="ARBA00004496"/>
    </source>
</evidence>
<dbReference type="InterPro" id="IPR041616">
    <property type="entry name" value="PheRS_beta_core"/>
</dbReference>
<evidence type="ECO:0000256" key="12">
    <source>
        <dbReference type="ARBA" id="ARBA00022842"/>
    </source>
</evidence>
<sequence>MPTVAVDKANFYRALGREYTTQEFDELCFQFGIELDEDTTDKVNAAAGERPQLKIDIPANRYDLLCHEGISRALLVFLGKMQQPTLKLLPPAKGEMLEIRVTADTKRIRPYVQGAVLRGVTFTPENYASFIDLQDKLHQNLARRRTLVSMGTHDLSTIQAPFTYEALPPEQIKFAPLNKTEEYDGHGIMALYETDSHLRSYLPIIRDSPVYPVIYDANRVVCSLPPIINSNHSRITLDTKDVMIEITAVDETRLEFAMNALVAMFSEYCAEPFTVEPMKITYADGTTKITPDLSPRKTTAHKSYINSCTGLNLTGAQMCELLRRMGHQASLSSSSPAPSSSSMPDADEVLDVSIPCTRPDVLHECDLMEDVAVAYGFDNLPTRFPRTNTVAEPLPINKLSDILRRECAYNGWIEVLPLILCSHDENFAYMNQKDDGQTAIVLENPKTAEFQVVRTSLLPGVFKTIRENRKHALPLRVFEVSDVAFKDTQGKDRERMARNERHVVAVYENMSANFEIVHGLLDRLMRALDVPRIQRGDQKSSKGYYLEESEDTTFFPGRGASIVYRPPPSTVASTGAAEKENASLKDKAASALENVKEALSSALPAVGKAKASMSDVVIGRIGVVHPDVLRKFEIDFPCSALEFDLEVFL</sequence>
<dbReference type="OMA" id="FPGRCAN"/>
<evidence type="ECO:0000259" key="17">
    <source>
        <dbReference type="PROSITE" id="PS51483"/>
    </source>
</evidence>
<dbReference type="RefSeq" id="XP_013246408.1">
    <property type="nucleotide sequence ID" value="XM_013390954.1"/>
</dbReference>
<comment type="similarity">
    <text evidence="3">Belongs to the phenylalanyl-tRNA synthetase beta subunit family. Type 2 subfamily.</text>
</comment>
<dbReference type="InParanoid" id="A0A066WI74"/>
<evidence type="ECO:0000256" key="15">
    <source>
        <dbReference type="ARBA" id="ARBA00033189"/>
    </source>
</evidence>
<dbReference type="GO" id="GO:0009328">
    <property type="term" value="C:phenylalanine-tRNA ligase complex"/>
    <property type="evidence" value="ECO:0007669"/>
    <property type="project" value="TreeGrafter"/>
</dbReference>
<dbReference type="FunFam" id="3.30.56.10:FF:000004">
    <property type="entry name" value="Phenylalanyl-tRNA synthetase, beta subunit"/>
    <property type="match status" value="1"/>
</dbReference>
<name>A0A066WI74_TILAU</name>
<dbReference type="FunCoup" id="A0A066WI74">
    <property type="interactions" value="575"/>
</dbReference>
<dbReference type="FunFam" id="3.30.56.10:FF:000006">
    <property type="entry name" value="Phenylalanyl-tRNA synthetase subunit beta"/>
    <property type="match status" value="1"/>
</dbReference>
<dbReference type="Pfam" id="PF03484">
    <property type="entry name" value="B5"/>
    <property type="match status" value="1"/>
</dbReference>
<evidence type="ECO:0000256" key="1">
    <source>
        <dbReference type="ARBA" id="ARBA00001946"/>
    </source>
</evidence>
<comment type="subcellular location">
    <subcellularLocation>
        <location evidence="2">Cytoplasm</location>
    </subcellularLocation>
</comment>
<dbReference type="InterPro" id="IPR040659">
    <property type="entry name" value="PhetRS_B1"/>
</dbReference>
<dbReference type="Pfam" id="PF17759">
    <property type="entry name" value="tRNA_synthFbeta"/>
    <property type="match status" value="1"/>
</dbReference>
<dbReference type="HOGENOM" id="CLU_020279_2_0_1"/>
<dbReference type="PANTHER" id="PTHR10947">
    <property type="entry name" value="PHENYLALANYL-TRNA SYNTHETASE BETA CHAIN AND LEUCINE-RICH REPEAT-CONTAINING PROTEIN 47"/>
    <property type="match status" value="1"/>
</dbReference>
<keyword evidence="19" id="KW-1185">Reference proteome</keyword>
<dbReference type="InterPro" id="IPR005146">
    <property type="entry name" value="B3/B4_tRNA-bd"/>
</dbReference>
<dbReference type="InterPro" id="IPR005147">
    <property type="entry name" value="tRNA_synthase_B5-dom"/>
</dbReference>
<gene>
    <name evidence="18" type="ORF">K437DRAFT_241720</name>
</gene>
<dbReference type="SMART" id="SM00874">
    <property type="entry name" value="B5"/>
    <property type="match status" value="1"/>
</dbReference>
<evidence type="ECO:0000256" key="6">
    <source>
        <dbReference type="ARBA" id="ARBA00017032"/>
    </source>
</evidence>
<evidence type="ECO:0000256" key="13">
    <source>
        <dbReference type="ARBA" id="ARBA00022917"/>
    </source>
</evidence>
<proteinExistence type="inferred from homology"/>
<evidence type="ECO:0000256" key="3">
    <source>
        <dbReference type="ARBA" id="ARBA00007438"/>
    </source>
</evidence>
<dbReference type="Pfam" id="PF03483">
    <property type="entry name" value="B3_4"/>
    <property type="match status" value="1"/>
</dbReference>
<evidence type="ECO:0000256" key="8">
    <source>
        <dbReference type="ARBA" id="ARBA00022598"/>
    </source>
</evidence>
<feature type="domain" description="B5" evidence="17">
    <location>
        <begin position="293"/>
        <end position="382"/>
    </location>
</feature>
<keyword evidence="14 18" id="KW-0030">Aminoacyl-tRNA synthetase</keyword>
<dbReference type="GO" id="GO:0003723">
    <property type="term" value="F:RNA binding"/>
    <property type="evidence" value="ECO:0007669"/>
    <property type="project" value="InterPro"/>
</dbReference>
<dbReference type="Gene3D" id="3.30.56.10">
    <property type="match status" value="2"/>
</dbReference>
<dbReference type="GO" id="GO:0000287">
    <property type="term" value="F:magnesium ion binding"/>
    <property type="evidence" value="ECO:0007669"/>
    <property type="project" value="InterPro"/>
</dbReference>
<comment type="cofactor">
    <cofactor evidence="1">
        <name>Mg(2+)</name>
        <dbReference type="ChEBI" id="CHEBI:18420"/>
    </cofactor>
</comment>
<evidence type="ECO:0000256" key="14">
    <source>
        <dbReference type="ARBA" id="ARBA00023146"/>
    </source>
</evidence>
<dbReference type="STRING" id="1037660.A0A066WI74"/>
<dbReference type="Proteomes" id="UP000027361">
    <property type="component" value="Unassembled WGS sequence"/>
</dbReference>
<dbReference type="SUPFAM" id="SSF46955">
    <property type="entry name" value="Putative DNA-binding domain"/>
    <property type="match status" value="2"/>
</dbReference>
<dbReference type="AlphaFoldDB" id="A0A066WI74"/>
<comment type="subunit">
    <text evidence="4">Tetramer of two alpha and two beta subunits.</text>
</comment>
<dbReference type="Gene3D" id="3.50.40.10">
    <property type="entry name" value="Phenylalanyl-trna Synthetase, Chain B, domain 3"/>
    <property type="match status" value="1"/>
</dbReference>
<reference evidence="18 19" key="1">
    <citation type="submission" date="2014-05" db="EMBL/GenBank/DDBJ databases">
        <title>Draft genome sequence of a rare smut relative, Tilletiaria anomala UBC 951.</title>
        <authorList>
            <consortium name="DOE Joint Genome Institute"/>
            <person name="Toome M."/>
            <person name="Kuo A."/>
            <person name="Henrissat B."/>
            <person name="Lipzen A."/>
            <person name="Tritt A."/>
            <person name="Yoshinaga Y."/>
            <person name="Zane M."/>
            <person name="Barry K."/>
            <person name="Grigoriev I.V."/>
            <person name="Spatafora J.W."/>
            <person name="Aimea M.C."/>
        </authorList>
    </citation>
    <scope>NUCLEOTIDE SEQUENCE [LARGE SCALE GENOMIC DNA]</scope>
    <source>
        <strain evidence="18 19">UBC 951</strain>
    </source>
</reference>
<evidence type="ECO:0000256" key="5">
    <source>
        <dbReference type="ARBA" id="ARBA00012814"/>
    </source>
</evidence>
<dbReference type="NCBIfam" id="TIGR00471">
    <property type="entry name" value="pheT_arch"/>
    <property type="match status" value="1"/>
</dbReference>
<dbReference type="SUPFAM" id="SSF55681">
    <property type="entry name" value="Class II aaRS and biotin synthetases"/>
    <property type="match status" value="1"/>
</dbReference>
<evidence type="ECO:0000256" key="10">
    <source>
        <dbReference type="ARBA" id="ARBA00022741"/>
    </source>
</evidence>
<keyword evidence="12" id="KW-0460">Magnesium</keyword>
<dbReference type="PANTHER" id="PTHR10947:SF0">
    <property type="entry name" value="PHENYLALANINE--TRNA LIGASE BETA SUBUNIT"/>
    <property type="match status" value="1"/>
</dbReference>
<evidence type="ECO:0000313" key="19">
    <source>
        <dbReference type="Proteomes" id="UP000027361"/>
    </source>
</evidence>
<comment type="caution">
    <text evidence="18">The sequence shown here is derived from an EMBL/GenBank/DDBJ whole genome shotgun (WGS) entry which is preliminary data.</text>
</comment>
<dbReference type="InterPro" id="IPR045060">
    <property type="entry name" value="Phe-tRNA-ligase_IIc_bsu"/>
</dbReference>
<keyword evidence="8" id="KW-0436">Ligase</keyword>
<dbReference type="GeneID" id="25263069"/>
<keyword evidence="10" id="KW-0547">Nucleotide-binding</keyword>
<dbReference type="PROSITE" id="PS51483">
    <property type="entry name" value="B5"/>
    <property type="match status" value="1"/>
</dbReference>
<evidence type="ECO:0000256" key="7">
    <source>
        <dbReference type="ARBA" id="ARBA00022490"/>
    </source>
</evidence>
<dbReference type="InterPro" id="IPR004531">
    <property type="entry name" value="Phe-tRNA-synth_IIc_bsu_arc_euk"/>
</dbReference>
<keyword evidence="11" id="KW-0067">ATP-binding</keyword>
<dbReference type="EMBL" id="JMSN01000001">
    <property type="protein sequence ID" value="KDN53536.1"/>
    <property type="molecule type" value="Genomic_DNA"/>
</dbReference>
<keyword evidence="13" id="KW-0648">Protein biosynthesis</keyword>
<evidence type="ECO:0000256" key="4">
    <source>
        <dbReference type="ARBA" id="ARBA00011209"/>
    </source>
</evidence>
<organism evidence="18 19">
    <name type="scientific">Tilletiaria anomala (strain ATCC 24038 / CBS 436.72 / UBC 951)</name>
    <dbReference type="NCBI Taxonomy" id="1037660"/>
    <lineage>
        <taxon>Eukaryota</taxon>
        <taxon>Fungi</taxon>
        <taxon>Dikarya</taxon>
        <taxon>Basidiomycota</taxon>
        <taxon>Ustilaginomycotina</taxon>
        <taxon>Exobasidiomycetes</taxon>
        <taxon>Georgefischeriales</taxon>
        <taxon>Tilletiariaceae</taxon>
        <taxon>Tilletiaria</taxon>
    </lineage>
</organism>
<dbReference type="SUPFAM" id="SSF56037">
    <property type="entry name" value="PheT/TilS domain"/>
    <property type="match status" value="1"/>
</dbReference>
<dbReference type="CDD" id="cd00769">
    <property type="entry name" value="PheRS_beta_core"/>
    <property type="match status" value="1"/>
</dbReference>
<evidence type="ECO:0000256" key="16">
    <source>
        <dbReference type="ARBA" id="ARBA00049255"/>
    </source>
</evidence>
<dbReference type="InterPro" id="IPR020825">
    <property type="entry name" value="Phe-tRNA_synthase-like_B3/B4"/>
</dbReference>
<dbReference type="GO" id="GO:0005524">
    <property type="term" value="F:ATP binding"/>
    <property type="evidence" value="ECO:0007669"/>
    <property type="project" value="UniProtKB-KW"/>
</dbReference>
<dbReference type="Gene3D" id="3.30.930.10">
    <property type="entry name" value="Bira Bifunctional Protein, Domain 2"/>
    <property type="match status" value="1"/>
</dbReference>
<dbReference type="GO" id="GO:0006432">
    <property type="term" value="P:phenylalanyl-tRNA aminoacylation"/>
    <property type="evidence" value="ECO:0007669"/>
    <property type="project" value="InterPro"/>
</dbReference>
<evidence type="ECO:0000313" key="18">
    <source>
        <dbReference type="EMBL" id="KDN53536.1"/>
    </source>
</evidence>
<dbReference type="EC" id="6.1.1.20" evidence="5"/>
<dbReference type="InterPro" id="IPR009061">
    <property type="entry name" value="DNA-bd_dom_put_sf"/>
</dbReference>